<evidence type="ECO:0000313" key="6">
    <source>
        <dbReference type="EMBL" id="MBU5437358.1"/>
    </source>
</evidence>
<proteinExistence type="predicted"/>
<evidence type="ECO:0000256" key="1">
    <source>
        <dbReference type="ARBA" id="ARBA00022723"/>
    </source>
</evidence>
<keyword evidence="2" id="KW-0378">Hydrolase</keyword>
<keyword evidence="3" id="KW-0472">Membrane</keyword>
<dbReference type="PANTHER" id="PTHR42988">
    <property type="entry name" value="PHOSPHOHYDROLASE"/>
    <property type="match status" value="1"/>
</dbReference>
<dbReference type="Pfam" id="PF17839">
    <property type="entry name" value="CNP_C_terminal"/>
    <property type="match status" value="1"/>
</dbReference>
<dbReference type="InterPro" id="IPR004843">
    <property type="entry name" value="Calcineurin-like_PHP"/>
</dbReference>
<keyword evidence="1" id="KW-0479">Metal-binding</keyword>
<dbReference type="InterPro" id="IPR012365">
    <property type="entry name" value="Pesteras_lmo2642"/>
</dbReference>
<feature type="domain" description="Calcineurin-like phosphoesterase" evidence="4">
    <location>
        <begin position="52"/>
        <end position="289"/>
    </location>
</feature>
<keyword evidence="7" id="KW-1185">Reference proteome</keyword>
<dbReference type="PANTHER" id="PTHR42988:SF2">
    <property type="entry name" value="CYCLIC NUCLEOTIDE PHOSPHODIESTERASE CBUA0032-RELATED"/>
    <property type="match status" value="1"/>
</dbReference>
<keyword evidence="3" id="KW-1133">Transmembrane helix</keyword>
<organism evidence="6 7">
    <name type="scientific">Tissierella simiarum</name>
    <dbReference type="NCBI Taxonomy" id="2841534"/>
    <lineage>
        <taxon>Bacteria</taxon>
        <taxon>Bacillati</taxon>
        <taxon>Bacillota</taxon>
        <taxon>Tissierellia</taxon>
        <taxon>Tissierellales</taxon>
        <taxon>Tissierellaceae</taxon>
        <taxon>Tissierella</taxon>
    </lineage>
</organism>
<feature type="domain" description="Cyclic nucleotide phosphodiesterase C-terminal" evidence="5">
    <location>
        <begin position="337"/>
        <end position="439"/>
    </location>
</feature>
<reference evidence="6 7" key="1">
    <citation type="submission" date="2021-06" db="EMBL/GenBank/DDBJ databases">
        <authorList>
            <person name="Sun Q."/>
            <person name="Li D."/>
        </authorList>
    </citation>
    <scope>NUCLEOTIDE SEQUENCE [LARGE SCALE GENOMIC DNA]</scope>
    <source>
        <strain evidence="6 7">MSJ-40</strain>
    </source>
</reference>
<dbReference type="RefSeq" id="WP_216517383.1">
    <property type="nucleotide sequence ID" value="NZ_JAHLPM010000003.1"/>
</dbReference>
<evidence type="ECO:0000259" key="5">
    <source>
        <dbReference type="Pfam" id="PF17839"/>
    </source>
</evidence>
<feature type="transmembrane region" description="Helical" evidence="3">
    <location>
        <begin position="7"/>
        <end position="26"/>
    </location>
</feature>
<sequence length="452" mass="52250">MKNKRNLFIIISLLVVIIVIIARLHMYSCKIACSKPPCRISSGEDITFFVSADPHYFAKELNNCKEAFNNYITTSDGKLLAYSEELIDAFLRDVKKNEPDVLIICGDLTNNGEKESHENLAKKLDYVQNSGTSVFVIPGNHDVKNPWACKFEHKKKKKTNNIRDKDFSKIYGSFGYDEAISRDENSLSYLAAPSDDIWLLMLDTNQYHDNMIRNSPQADGIINPNTIKWIKKCSQKAKKENVQLMAVMHHSLLDHNPVKNEGYTLNNSKEVINLFQDCDIELVLTGHIHFQDIKLYENDKKQIYDIATSSLSVYPHTYGILKYSPNSGYEYSTSWIDMEGYAKENNIHNENIQNFKEYSRSYFIDRSYFKFYEEFYDIKEYKDREMDLMSKTLADLNSIYYEGKGEIDIEKIKSSEGFKLLESIGIDSLKKYAESIFDTNGIDSNNLKIPKK</sequence>
<gene>
    <name evidence="6" type="ORF">KQI42_05015</name>
</gene>
<dbReference type="InterPro" id="IPR040869">
    <property type="entry name" value="CNP_C"/>
</dbReference>
<evidence type="ECO:0000256" key="3">
    <source>
        <dbReference type="SAM" id="Phobius"/>
    </source>
</evidence>
<evidence type="ECO:0000256" key="2">
    <source>
        <dbReference type="ARBA" id="ARBA00022801"/>
    </source>
</evidence>
<dbReference type="EMBL" id="JAHLPM010000003">
    <property type="protein sequence ID" value="MBU5437358.1"/>
    <property type="molecule type" value="Genomic_DNA"/>
</dbReference>
<comment type="caution">
    <text evidence="6">The sequence shown here is derived from an EMBL/GenBank/DDBJ whole genome shotgun (WGS) entry which is preliminary data.</text>
</comment>
<dbReference type="Proteomes" id="UP000749471">
    <property type="component" value="Unassembled WGS sequence"/>
</dbReference>
<evidence type="ECO:0000313" key="7">
    <source>
        <dbReference type="Proteomes" id="UP000749471"/>
    </source>
</evidence>
<dbReference type="PIRSF" id="PIRSF034890">
    <property type="entry name" value="Pesteras_lmo2642"/>
    <property type="match status" value="1"/>
</dbReference>
<protein>
    <submittedName>
        <fullName evidence="6">Metallophosphoesterase</fullName>
    </submittedName>
</protein>
<evidence type="ECO:0000259" key="4">
    <source>
        <dbReference type="Pfam" id="PF00149"/>
    </source>
</evidence>
<name>A0ABS6E365_9FIRM</name>
<dbReference type="Pfam" id="PF00149">
    <property type="entry name" value="Metallophos"/>
    <property type="match status" value="1"/>
</dbReference>
<accession>A0ABS6E365</accession>
<dbReference type="InterPro" id="IPR050884">
    <property type="entry name" value="CNP_phosphodiesterase-III"/>
</dbReference>
<keyword evidence="3" id="KW-0812">Transmembrane</keyword>